<dbReference type="PANTHER" id="PTHR23505:SF79">
    <property type="entry name" value="PROTEIN SPINSTER"/>
    <property type="match status" value="1"/>
</dbReference>
<accession>A0A437M635</accession>
<dbReference type="Pfam" id="PF07690">
    <property type="entry name" value="MFS_1"/>
    <property type="match status" value="1"/>
</dbReference>
<keyword evidence="5 6" id="KW-0472">Membrane</keyword>
<feature type="transmembrane region" description="Helical" evidence="6">
    <location>
        <begin position="113"/>
        <end position="134"/>
    </location>
</feature>
<feature type="transmembrane region" description="Helical" evidence="6">
    <location>
        <begin position="12"/>
        <end position="30"/>
    </location>
</feature>
<evidence type="ECO:0000313" key="8">
    <source>
        <dbReference type="EMBL" id="RVT93043.1"/>
    </source>
</evidence>
<dbReference type="Gene3D" id="1.20.1250.20">
    <property type="entry name" value="MFS general substrate transporter like domains"/>
    <property type="match status" value="2"/>
</dbReference>
<organism evidence="8 9">
    <name type="scientific">Sphingomonas crocodyli</name>
    <dbReference type="NCBI Taxonomy" id="1979270"/>
    <lineage>
        <taxon>Bacteria</taxon>
        <taxon>Pseudomonadati</taxon>
        <taxon>Pseudomonadota</taxon>
        <taxon>Alphaproteobacteria</taxon>
        <taxon>Sphingomonadales</taxon>
        <taxon>Sphingomonadaceae</taxon>
        <taxon>Sphingomonas</taxon>
    </lineage>
</organism>
<keyword evidence="9" id="KW-1185">Reference proteome</keyword>
<evidence type="ECO:0000259" key="7">
    <source>
        <dbReference type="PROSITE" id="PS50850"/>
    </source>
</evidence>
<keyword evidence="4 6" id="KW-1133">Transmembrane helix</keyword>
<feature type="transmembrane region" description="Helical" evidence="6">
    <location>
        <begin position="237"/>
        <end position="255"/>
    </location>
</feature>
<feature type="transmembrane region" description="Helical" evidence="6">
    <location>
        <begin position="185"/>
        <end position="206"/>
    </location>
</feature>
<feature type="transmembrane region" description="Helical" evidence="6">
    <location>
        <begin position="370"/>
        <end position="392"/>
    </location>
</feature>
<keyword evidence="3 6" id="KW-0812">Transmembrane</keyword>
<name>A0A437M635_9SPHN</name>
<feature type="domain" description="Major facilitator superfamily (MFS) profile" evidence="7">
    <location>
        <begin position="17"/>
        <end position="430"/>
    </location>
</feature>
<evidence type="ECO:0000313" key="9">
    <source>
        <dbReference type="Proteomes" id="UP000282971"/>
    </source>
</evidence>
<comment type="caution">
    <text evidence="8">The sequence shown here is derived from an EMBL/GenBank/DDBJ whole genome shotgun (WGS) entry which is preliminary data.</text>
</comment>
<dbReference type="EMBL" id="SACN01000001">
    <property type="protein sequence ID" value="RVT93043.1"/>
    <property type="molecule type" value="Genomic_DNA"/>
</dbReference>
<evidence type="ECO:0000256" key="2">
    <source>
        <dbReference type="ARBA" id="ARBA00022448"/>
    </source>
</evidence>
<comment type="subcellular location">
    <subcellularLocation>
        <location evidence="1">Membrane</location>
        <topology evidence="1">Multi-pass membrane protein</topology>
    </subcellularLocation>
</comment>
<evidence type="ECO:0000256" key="6">
    <source>
        <dbReference type="SAM" id="Phobius"/>
    </source>
</evidence>
<dbReference type="GO" id="GO:0016020">
    <property type="term" value="C:membrane"/>
    <property type="evidence" value="ECO:0007669"/>
    <property type="project" value="UniProtKB-SubCell"/>
</dbReference>
<dbReference type="AlphaFoldDB" id="A0A437M635"/>
<dbReference type="GO" id="GO:0022857">
    <property type="term" value="F:transmembrane transporter activity"/>
    <property type="evidence" value="ECO:0007669"/>
    <property type="project" value="InterPro"/>
</dbReference>
<feature type="transmembrane region" description="Helical" evidence="6">
    <location>
        <begin position="267"/>
        <end position="290"/>
    </location>
</feature>
<proteinExistence type="predicted"/>
<evidence type="ECO:0000256" key="1">
    <source>
        <dbReference type="ARBA" id="ARBA00004141"/>
    </source>
</evidence>
<feature type="transmembrane region" description="Helical" evidence="6">
    <location>
        <begin position="310"/>
        <end position="330"/>
    </location>
</feature>
<dbReference type="InterPro" id="IPR044770">
    <property type="entry name" value="MFS_spinster-like"/>
</dbReference>
<evidence type="ECO:0000256" key="3">
    <source>
        <dbReference type="ARBA" id="ARBA00022692"/>
    </source>
</evidence>
<protein>
    <submittedName>
        <fullName evidence="8">MFS transporter</fullName>
    </submittedName>
</protein>
<dbReference type="PROSITE" id="PS50850">
    <property type="entry name" value="MFS"/>
    <property type="match status" value="1"/>
</dbReference>
<keyword evidence="2" id="KW-0813">Transport</keyword>
<dbReference type="InterPro" id="IPR036259">
    <property type="entry name" value="MFS_trans_sf"/>
</dbReference>
<dbReference type="PANTHER" id="PTHR23505">
    <property type="entry name" value="SPINSTER"/>
    <property type="match status" value="1"/>
</dbReference>
<dbReference type="SUPFAM" id="SSF103473">
    <property type="entry name" value="MFS general substrate transporter"/>
    <property type="match status" value="1"/>
</dbReference>
<feature type="transmembrane region" description="Helical" evidence="6">
    <location>
        <begin position="404"/>
        <end position="425"/>
    </location>
</feature>
<feature type="transmembrane region" description="Helical" evidence="6">
    <location>
        <begin position="82"/>
        <end position="101"/>
    </location>
</feature>
<evidence type="ECO:0000256" key="5">
    <source>
        <dbReference type="ARBA" id="ARBA00023136"/>
    </source>
</evidence>
<reference evidence="8 9" key="1">
    <citation type="submission" date="2019-01" db="EMBL/GenBank/DDBJ databases">
        <authorList>
            <person name="Chen W.-M."/>
        </authorList>
    </citation>
    <scope>NUCLEOTIDE SEQUENCE [LARGE SCALE GENOMIC DNA]</scope>
    <source>
        <strain evidence="8 9">CCP-7</strain>
    </source>
</reference>
<dbReference type="InterPro" id="IPR011701">
    <property type="entry name" value="MFS"/>
</dbReference>
<dbReference type="Proteomes" id="UP000282971">
    <property type="component" value="Unassembled WGS sequence"/>
</dbReference>
<dbReference type="RefSeq" id="WP_127741260.1">
    <property type="nucleotide sequence ID" value="NZ_SACN01000001.1"/>
</dbReference>
<feature type="transmembrane region" description="Helical" evidence="6">
    <location>
        <begin position="336"/>
        <end position="358"/>
    </location>
</feature>
<evidence type="ECO:0000256" key="4">
    <source>
        <dbReference type="ARBA" id="ARBA00022989"/>
    </source>
</evidence>
<dbReference type="InterPro" id="IPR020846">
    <property type="entry name" value="MFS_dom"/>
</dbReference>
<dbReference type="OrthoDB" id="7442224at2"/>
<sequence>MTEAAQAQARHPRAWVALAILFMLVVLAYVDRMTIVLMVEPIKHDLGISDVQISYLQGLAFALCFALAGPPLAWVADRYSRVQVIFWGVAIWSLATMASGMTSSYSQLLGARFLVGVGEAALMPAAFSLLADLFPYRQRALAFGIVSAGAAVGGAAAMAGGGYLLQAASRAGTLILPVIGEVQPWQLVFIAAGLPGIAMAALVFLIPDVRGGIGLDVAEKQPSQPALLGWVRTNTRFVLLFSLAVTLLCAIAYGITNWAPSFFVRSYGLQIVDFAFALAVIQLIAGVAGYVGGGHIADRLTLRGFANAPYVYLAGVSILLLVAGLGAFTLRAGPAVSLAFLALFHLVLPYTGIVAAELQLAAPRHLRAQVIALVTAIYTLFGMVIGPTSIAWLTEHALGDAGQLATALTIATATFCPLALLSLLLSRKAASTAIATTRAVENGR</sequence>
<feature type="transmembrane region" description="Helical" evidence="6">
    <location>
        <begin position="141"/>
        <end position="165"/>
    </location>
</feature>
<gene>
    <name evidence="8" type="ORF">EOD43_03855</name>
</gene>
<feature type="transmembrane region" description="Helical" evidence="6">
    <location>
        <begin position="55"/>
        <end position="75"/>
    </location>
</feature>